<keyword evidence="3" id="KW-1133">Transmembrane helix</keyword>
<keyword evidence="8" id="KW-1185">Reference proteome</keyword>
<organism evidence="7 8">
    <name type="scientific">Zingiber officinale</name>
    <name type="common">Ginger</name>
    <name type="synonym">Amomum zingiber</name>
    <dbReference type="NCBI Taxonomy" id="94328"/>
    <lineage>
        <taxon>Eukaryota</taxon>
        <taxon>Viridiplantae</taxon>
        <taxon>Streptophyta</taxon>
        <taxon>Embryophyta</taxon>
        <taxon>Tracheophyta</taxon>
        <taxon>Spermatophyta</taxon>
        <taxon>Magnoliopsida</taxon>
        <taxon>Liliopsida</taxon>
        <taxon>Zingiberales</taxon>
        <taxon>Zingiberaceae</taxon>
        <taxon>Zingiber</taxon>
    </lineage>
</organism>
<dbReference type="AlphaFoldDB" id="A0A8J5HFD2"/>
<gene>
    <name evidence="7" type="ORF">ZIOFF_015745</name>
</gene>
<keyword evidence="2" id="KW-0812">Transmembrane</keyword>
<proteinExistence type="predicted"/>
<dbReference type="PANTHER" id="PTHR31422">
    <property type="entry name" value="BNAANNG28530D PROTEIN"/>
    <property type="match status" value="1"/>
</dbReference>
<dbReference type="PANTHER" id="PTHR31422:SF0">
    <property type="entry name" value="MYOSIN-BINDING PROTEIN 7"/>
    <property type="match status" value="1"/>
</dbReference>
<keyword evidence="5" id="KW-0175">Coiled coil</keyword>
<feature type="coiled-coil region" evidence="5">
    <location>
        <begin position="77"/>
        <end position="154"/>
    </location>
</feature>
<dbReference type="Pfam" id="PF04576">
    <property type="entry name" value="Zein-binding"/>
    <property type="match status" value="1"/>
</dbReference>
<sequence length="426" mass="47581">MNPKTSPLASSDDLQIHPLIMDVQHLHLPGPSAAGRVCPCACPFCCRPTSPSWRRSMKRRLELDSSDNGGGEVENEADALREALASQQETIQELCAELDEERNAAASAASEAMSMILRLQREKAEAQMDARQFKLFAEEKMEHDQQELLDLEELILKREEGIQGLALQLQAYRELLISHGIDPDDVDDDTALSGVSQFEEMHTVEYPPLKCNLPNDVDDAANLEEIAFGETPDADEDLDSLETRIYELETSPNLLDEAHEIATVGSSEDCFDTQREKCKRRGTDGGMEGGTPDIWNLCMRLQALEADRDSMRQTIISMRTEKAQLVLLRELAQQLHKDLFLPERRIANKNSSSASFSLVAQLEWLMTFLLWRKKPSRTRLMSVNVDANDANDLTSADDYMTVVGDVDSRVTGRPATGSLVSVACRR</sequence>
<comment type="caution">
    <text evidence="7">The sequence shown here is derived from an EMBL/GenBank/DDBJ whole genome shotgun (WGS) entry which is preliminary data.</text>
</comment>
<accession>A0A8J5HFD2</accession>
<evidence type="ECO:0000256" key="4">
    <source>
        <dbReference type="ARBA" id="ARBA00023136"/>
    </source>
</evidence>
<evidence type="ECO:0000256" key="3">
    <source>
        <dbReference type="ARBA" id="ARBA00022989"/>
    </source>
</evidence>
<protein>
    <recommendedName>
        <fullName evidence="6">GTD-binding domain-containing protein</fullName>
    </recommendedName>
</protein>
<dbReference type="Proteomes" id="UP000734854">
    <property type="component" value="Unassembled WGS sequence"/>
</dbReference>
<evidence type="ECO:0000256" key="5">
    <source>
        <dbReference type="SAM" id="Coils"/>
    </source>
</evidence>
<evidence type="ECO:0000256" key="2">
    <source>
        <dbReference type="ARBA" id="ARBA00022692"/>
    </source>
</evidence>
<dbReference type="PROSITE" id="PS51775">
    <property type="entry name" value="GTD_BINDING"/>
    <property type="match status" value="1"/>
</dbReference>
<dbReference type="EMBL" id="JACMSC010000004">
    <property type="protein sequence ID" value="KAG6525775.1"/>
    <property type="molecule type" value="Genomic_DNA"/>
</dbReference>
<dbReference type="InterPro" id="IPR007656">
    <property type="entry name" value="GTD-bd"/>
</dbReference>
<evidence type="ECO:0000259" key="6">
    <source>
        <dbReference type="PROSITE" id="PS51775"/>
    </source>
</evidence>
<evidence type="ECO:0000313" key="7">
    <source>
        <dbReference type="EMBL" id="KAG6525775.1"/>
    </source>
</evidence>
<comment type="subcellular location">
    <subcellularLocation>
        <location evidence="1">Membrane</location>
    </subcellularLocation>
</comment>
<feature type="domain" description="GTD-binding" evidence="6">
    <location>
        <begin position="75"/>
        <end position="173"/>
    </location>
</feature>
<name>A0A8J5HFD2_ZINOF</name>
<evidence type="ECO:0000313" key="8">
    <source>
        <dbReference type="Proteomes" id="UP000734854"/>
    </source>
</evidence>
<dbReference type="GO" id="GO:0080115">
    <property type="term" value="F:myosin XI tail binding"/>
    <property type="evidence" value="ECO:0007669"/>
    <property type="project" value="UniProtKB-ARBA"/>
</dbReference>
<dbReference type="GO" id="GO:0016020">
    <property type="term" value="C:membrane"/>
    <property type="evidence" value="ECO:0007669"/>
    <property type="project" value="UniProtKB-SubCell"/>
</dbReference>
<keyword evidence="4" id="KW-0472">Membrane</keyword>
<reference evidence="7 8" key="1">
    <citation type="submission" date="2020-08" db="EMBL/GenBank/DDBJ databases">
        <title>Plant Genome Project.</title>
        <authorList>
            <person name="Zhang R.-G."/>
        </authorList>
    </citation>
    <scope>NUCLEOTIDE SEQUENCE [LARGE SCALE GENOMIC DNA]</scope>
    <source>
        <tissue evidence="7">Rhizome</tissue>
    </source>
</reference>
<evidence type="ECO:0000256" key="1">
    <source>
        <dbReference type="ARBA" id="ARBA00004370"/>
    </source>
</evidence>